<accession>A0A6L6LXB5</accession>
<sequence>MKNKWKIAGIAMLGVVVIAFCVWSLLRPADRNDTPGTQDSSTADTPVSQPDSTESSDSGVTADSAAQDESPLSAPELTLYTTDLANNIGKIGYDEQQMVGGKTRLEMYRDVLKGYNLIPYTTEAGEKITIATGHQVYVKADDTSGQQYIVSGVDPIPVEHSVPDTRMTVKLRAEDTCERVRVFTSRETLERAQDAWERGQAILAGEEPAPENCVILNGCLLDTKWEQGEDGRRYLPMTDIAEAYDEQSEFYDVEGWLNVATDLQYVILPTALMPDIALEHFDVSDGTWRYANEKPPIWSDRFYLPQTDKTEMPIDDISRILGWKIYTNSEIVSIVTSELDVNDNFVLIESRTTEHIYDMNGNEITTEDAT</sequence>
<name>A0A6L6LXB5_9FIRM</name>
<keyword evidence="2" id="KW-0812">Transmembrane</keyword>
<dbReference type="EMBL" id="WMZU01000041">
    <property type="protein sequence ID" value="MTS28909.1"/>
    <property type="molecule type" value="Genomic_DNA"/>
</dbReference>
<evidence type="ECO:0000256" key="1">
    <source>
        <dbReference type="SAM" id="MobiDB-lite"/>
    </source>
</evidence>
<gene>
    <name evidence="3" type="ORF">GMD59_16705</name>
</gene>
<feature type="region of interest" description="Disordered" evidence="1">
    <location>
        <begin position="31"/>
        <end position="75"/>
    </location>
</feature>
<proteinExistence type="predicted"/>
<keyword evidence="2" id="KW-1133">Transmembrane helix</keyword>
<organism evidence="3 4">
    <name type="scientific">Ruthenibacterium lactatiformans</name>
    <dbReference type="NCBI Taxonomy" id="1550024"/>
    <lineage>
        <taxon>Bacteria</taxon>
        <taxon>Bacillati</taxon>
        <taxon>Bacillota</taxon>
        <taxon>Clostridia</taxon>
        <taxon>Eubacteriales</taxon>
        <taxon>Oscillospiraceae</taxon>
        <taxon>Ruthenibacterium</taxon>
    </lineage>
</organism>
<evidence type="ECO:0000313" key="4">
    <source>
        <dbReference type="Proteomes" id="UP000472755"/>
    </source>
</evidence>
<keyword evidence="2" id="KW-0472">Membrane</keyword>
<dbReference type="AlphaFoldDB" id="A0A6L6LXB5"/>
<evidence type="ECO:0000313" key="3">
    <source>
        <dbReference type="EMBL" id="MTS28909.1"/>
    </source>
</evidence>
<evidence type="ECO:0000256" key="2">
    <source>
        <dbReference type="SAM" id="Phobius"/>
    </source>
</evidence>
<dbReference type="Proteomes" id="UP000472755">
    <property type="component" value="Unassembled WGS sequence"/>
</dbReference>
<dbReference type="RefSeq" id="WP_155202333.1">
    <property type="nucleotide sequence ID" value="NZ_WMZN01000044.1"/>
</dbReference>
<reference evidence="3 4" key="1">
    <citation type="journal article" date="2019" name="Nat. Med.">
        <title>A library of human gut bacterial isolates paired with longitudinal multiomics data enables mechanistic microbiome research.</title>
        <authorList>
            <person name="Poyet M."/>
            <person name="Groussin M."/>
            <person name="Gibbons S.M."/>
            <person name="Avila-Pacheco J."/>
            <person name="Jiang X."/>
            <person name="Kearney S.M."/>
            <person name="Perrotta A.R."/>
            <person name="Berdy B."/>
            <person name="Zhao S."/>
            <person name="Lieberman T.D."/>
            <person name="Swanson P.K."/>
            <person name="Smith M."/>
            <person name="Roesemann S."/>
            <person name="Alexander J.E."/>
            <person name="Rich S.A."/>
            <person name="Livny J."/>
            <person name="Vlamakis H."/>
            <person name="Clish C."/>
            <person name="Bullock K."/>
            <person name="Deik A."/>
            <person name="Scott J."/>
            <person name="Pierce K.A."/>
            <person name="Xavier R.J."/>
            <person name="Alm E.J."/>
        </authorList>
    </citation>
    <scope>NUCLEOTIDE SEQUENCE [LARGE SCALE GENOMIC DNA]</scope>
    <source>
        <strain evidence="3 4">BIOML-A4</strain>
    </source>
</reference>
<comment type="caution">
    <text evidence="3">The sequence shown here is derived from an EMBL/GenBank/DDBJ whole genome shotgun (WGS) entry which is preliminary data.</text>
</comment>
<feature type="transmembrane region" description="Helical" evidence="2">
    <location>
        <begin position="7"/>
        <end position="26"/>
    </location>
</feature>
<feature type="compositionally biased region" description="Polar residues" evidence="1">
    <location>
        <begin position="34"/>
        <end position="61"/>
    </location>
</feature>
<protein>
    <submittedName>
        <fullName evidence="3">Uncharacterized protein</fullName>
    </submittedName>
</protein>